<comment type="caution">
    <text evidence="1">The sequence shown here is derived from an EMBL/GenBank/DDBJ whole genome shotgun (WGS) entry which is preliminary data.</text>
</comment>
<dbReference type="Proteomes" id="UP001215598">
    <property type="component" value="Unassembled WGS sequence"/>
</dbReference>
<evidence type="ECO:0000313" key="2">
    <source>
        <dbReference type="Proteomes" id="UP001215598"/>
    </source>
</evidence>
<dbReference type="EMBL" id="JARKIB010000218">
    <property type="protein sequence ID" value="KAJ7722616.1"/>
    <property type="molecule type" value="Genomic_DNA"/>
</dbReference>
<evidence type="ECO:0000313" key="1">
    <source>
        <dbReference type="EMBL" id="KAJ7722616.1"/>
    </source>
</evidence>
<gene>
    <name evidence="1" type="ORF">B0H16DRAFT_348201</name>
</gene>
<organism evidence="1 2">
    <name type="scientific">Mycena metata</name>
    <dbReference type="NCBI Taxonomy" id="1033252"/>
    <lineage>
        <taxon>Eukaryota</taxon>
        <taxon>Fungi</taxon>
        <taxon>Dikarya</taxon>
        <taxon>Basidiomycota</taxon>
        <taxon>Agaricomycotina</taxon>
        <taxon>Agaricomycetes</taxon>
        <taxon>Agaricomycetidae</taxon>
        <taxon>Agaricales</taxon>
        <taxon>Marasmiineae</taxon>
        <taxon>Mycenaceae</taxon>
        <taxon>Mycena</taxon>
    </lineage>
</organism>
<reference evidence="1" key="1">
    <citation type="submission" date="2023-03" db="EMBL/GenBank/DDBJ databases">
        <title>Massive genome expansion in bonnet fungi (Mycena s.s.) driven by repeated elements and novel gene families across ecological guilds.</title>
        <authorList>
            <consortium name="Lawrence Berkeley National Laboratory"/>
            <person name="Harder C.B."/>
            <person name="Miyauchi S."/>
            <person name="Viragh M."/>
            <person name="Kuo A."/>
            <person name="Thoen E."/>
            <person name="Andreopoulos B."/>
            <person name="Lu D."/>
            <person name="Skrede I."/>
            <person name="Drula E."/>
            <person name="Henrissat B."/>
            <person name="Morin E."/>
            <person name="Kohler A."/>
            <person name="Barry K."/>
            <person name="LaButti K."/>
            <person name="Morin E."/>
            <person name="Salamov A."/>
            <person name="Lipzen A."/>
            <person name="Mereny Z."/>
            <person name="Hegedus B."/>
            <person name="Baldrian P."/>
            <person name="Stursova M."/>
            <person name="Weitz H."/>
            <person name="Taylor A."/>
            <person name="Grigoriev I.V."/>
            <person name="Nagy L.G."/>
            <person name="Martin F."/>
            <person name="Kauserud H."/>
        </authorList>
    </citation>
    <scope>NUCLEOTIDE SEQUENCE</scope>
    <source>
        <strain evidence="1">CBHHK182m</strain>
    </source>
</reference>
<dbReference type="AlphaFoldDB" id="A0AAD7HK70"/>
<keyword evidence="2" id="KW-1185">Reference proteome</keyword>
<name>A0AAD7HK70_9AGAR</name>
<accession>A0AAD7HK70</accession>
<sequence length="229" mass="24692">MHARMLRVDAQDRALRDEASAVEGISTRTSTSACTSSRLTVSTTSAAAARSSPTRIKSSARTPLTPLLLVFVIFVVAQRRPRNDRQRRAHALLPREPLALHLHAVGEERRGASARGGHSSGRRCRGVCVRSVGVGGGGSGVGFGLGGGTGSRRLVLLITADHHHFRLCPPPLRFAAPGLQERRVGIGGSSWRNIAQTLRNRAREVRVVGVVRVHVVIHFFSSLGRFRLA</sequence>
<protein>
    <submittedName>
        <fullName evidence="1">Uncharacterized protein</fullName>
    </submittedName>
</protein>
<proteinExistence type="predicted"/>